<comment type="catalytic activity">
    <reaction evidence="16 17">
        <text>di-trans,octa-cis-undecaprenyl diphosphate + H2O = di-trans,octa-cis-undecaprenyl phosphate + phosphate + H(+)</text>
        <dbReference type="Rhea" id="RHEA:28094"/>
        <dbReference type="ChEBI" id="CHEBI:15377"/>
        <dbReference type="ChEBI" id="CHEBI:15378"/>
        <dbReference type="ChEBI" id="CHEBI:43474"/>
        <dbReference type="ChEBI" id="CHEBI:58405"/>
        <dbReference type="ChEBI" id="CHEBI:60392"/>
        <dbReference type="EC" id="3.6.1.27"/>
    </reaction>
</comment>
<evidence type="ECO:0000256" key="10">
    <source>
        <dbReference type="ARBA" id="ARBA00022989"/>
    </source>
</evidence>
<evidence type="ECO:0000256" key="14">
    <source>
        <dbReference type="ARBA" id="ARBA00032707"/>
    </source>
</evidence>
<keyword evidence="13 17" id="KW-0961">Cell wall biogenesis/degradation</keyword>
<keyword evidence="19" id="KW-1185">Reference proteome</keyword>
<reference evidence="19" key="1">
    <citation type="journal article" date="2020" name="ISME J.">
        <title>Comparative genomics reveals insights into cyanobacterial evolution and habitat adaptation.</title>
        <authorList>
            <person name="Chen M.Y."/>
            <person name="Teng W.K."/>
            <person name="Zhao L."/>
            <person name="Hu C.X."/>
            <person name="Zhou Y.K."/>
            <person name="Han B.P."/>
            <person name="Song L.R."/>
            <person name="Shu W.S."/>
        </authorList>
    </citation>
    <scope>NUCLEOTIDE SEQUENCE [LARGE SCALE GENOMIC DNA]</scope>
    <source>
        <strain evidence="19">FACHB-251</strain>
    </source>
</reference>
<dbReference type="GO" id="GO:0005886">
    <property type="term" value="C:plasma membrane"/>
    <property type="evidence" value="ECO:0007669"/>
    <property type="project" value="UniProtKB-SubCell"/>
</dbReference>
<dbReference type="GO" id="GO:0050380">
    <property type="term" value="F:undecaprenyl-diphosphatase activity"/>
    <property type="evidence" value="ECO:0007669"/>
    <property type="project" value="UniProtKB-UniRule"/>
</dbReference>
<evidence type="ECO:0000313" key="19">
    <source>
        <dbReference type="Proteomes" id="UP000662185"/>
    </source>
</evidence>
<dbReference type="HAMAP" id="MF_01006">
    <property type="entry name" value="Undec_diphosphatase"/>
    <property type="match status" value="1"/>
</dbReference>
<dbReference type="Proteomes" id="UP000662185">
    <property type="component" value="Unassembled WGS sequence"/>
</dbReference>
<evidence type="ECO:0000256" key="15">
    <source>
        <dbReference type="ARBA" id="ARBA00032932"/>
    </source>
</evidence>
<evidence type="ECO:0000256" key="17">
    <source>
        <dbReference type="HAMAP-Rule" id="MF_01006"/>
    </source>
</evidence>
<feature type="transmembrane region" description="Helical" evidence="17">
    <location>
        <begin position="216"/>
        <end position="235"/>
    </location>
</feature>
<dbReference type="Pfam" id="PF02673">
    <property type="entry name" value="BacA"/>
    <property type="match status" value="1"/>
</dbReference>
<comment type="subcellular location">
    <subcellularLocation>
        <location evidence="1 17">Cell membrane</location>
        <topology evidence="1 17">Multi-pass membrane protein</topology>
    </subcellularLocation>
</comment>
<evidence type="ECO:0000256" key="6">
    <source>
        <dbReference type="ARBA" id="ARBA00022692"/>
    </source>
</evidence>
<dbReference type="PANTHER" id="PTHR30622:SF4">
    <property type="entry name" value="UNDECAPRENYL-DIPHOSPHATASE"/>
    <property type="match status" value="1"/>
</dbReference>
<feature type="transmembrane region" description="Helical" evidence="17">
    <location>
        <begin position="247"/>
        <end position="270"/>
    </location>
</feature>
<evidence type="ECO:0000256" key="5">
    <source>
        <dbReference type="ARBA" id="ARBA00022475"/>
    </source>
</evidence>
<keyword evidence="9 17" id="KW-0573">Peptidoglycan synthesis</keyword>
<feature type="transmembrane region" description="Helical" evidence="17">
    <location>
        <begin position="140"/>
        <end position="158"/>
    </location>
</feature>
<evidence type="ECO:0000256" key="3">
    <source>
        <dbReference type="ARBA" id="ARBA00012374"/>
    </source>
</evidence>
<feature type="transmembrane region" description="Helical" evidence="17">
    <location>
        <begin position="115"/>
        <end position="133"/>
    </location>
</feature>
<keyword evidence="6 17" id="KW-0812">Transmembrane</keyword>
<evidence type="ECO:0000313" key="18">
    <source>
        <dbReference type="EMBL" id="MBD2292177.1"/>
    </source>
</evidence>
<name>A0A926ZY47_9NOST</name>
<feature type="transmembrane region" description="Helical" evidence="17">
    <location>
        <begin position="31"/>
        <end position="57"/>
    </location>
</feature>
<evidence type="ECO:0000256" key="9">
    <source>
        <dbReference type="ARBA" id="ARBA00022984"/>
    </source>
</evidence>
<evidence type="ECO:0000256" key="4">
    <source>
        <dbReference type="ARBA" id="ARBA00021581"/>
    </source>
</evidence>
<comment type="caution">
    <text evidence="18">The sequence shown here is derived from an EMBL/GenBank/DDBJ whole genome shotgun (WGS) entry which is preliminary data.</text>
</comment>
<dbReference type="NCBIfam" id="TIGR00753">
    <property type="entry name" value="undec_PP_bacA"/>
    <property type="match status" value="1"/>
</dbReference>
<keyword evidence="10 17" id="KW-1133">Transmembrane helix</keyword>
<dbReference type="GO" id="GO:0046677">
    <property type="term" value="P:response to antibiotic"/>
    <property type="evidence" value="ECO:0007669"/>
    <property type="project" value="UniProtKB-UniRule"/>
</dbReference>
<organism evidence="18 19">
    <name type="scientific">Anabaena sphaerica FACHB-251</name>
    <dbReference type="NCBI Taxonomy" id="2692883"/>
    <lineage>
        <taxon>Bacteria</taxon>
        <taxon>Bacillati</taxon>
        <taxon>Cyanobacteriota</taxon>
        <taxon>Cyanophyceae</taxon>
        <taxon>Nostocales</taxon>
        <taxon>Nostocaceae</taxon>
        <taxon>Anabaena</taxon>
    </lineage>
</organism>
<dbReference type="RefSeq" id="WP_190556353.1">
    <property type="nucleotide sequence ID" value="NZ_JACJQU010000001.1"/>
</dbReference>
<keyword evidence="5 17" id="KW-1003">Cell membrane</keyword>
<dbReference type="GO" id="GO:0071555">
    <property type="term" value="P:cell wall organization"/>
    <property type="evidence" value="ECO:0007669"/>
    <property type="project" value="UniProtKB-KW"/>
</dbReference>
<keyword evidence="11 17" id="KW-0472">Membrane</keyword>
<evidence type="ECO:0000256" key="13">
    <source>
        <dbReference type="ARBA" id="ARBA00023316"/>
    </source>
</evidence>
<evidence type="ECO:0000256" key="8">
    <source>
        <dbReference type="ARBA" id="ARBA00022960"/>
    </source>
</evidence>
<keyword evidence="12 17" id="KW-0046">Antibiotic resistance</keyword>
<protein>
    <recommendedName>
        <fullName evidence="4 17">Undecaprenyl-diphosphatase</fullName>
        <ecNumber evidence="3 17">3.6.1.27</ecNumber>
    </recommendedName>
    <alternativeName>
        <fullName evidence="15 17">Bacitracin resistance protein</fullName>
    </alternativeName>
    <alternativeName>
        <fullName evidence="14 17">Undecaprenyl pyrophosphate phosphatase</fullName>
    </alternativeName>
</protein>
<dbReference type="EC" id="3.6.1.27" evidence="3 17"/>
<dbReference type="GO" id="GO:0009252">
    <property type="term" value="P:peptidoglycan biosynthetic process"/>
    <property type="evidence" value="ECO:0007669"/>
    <property type="project" value="UniProtKB-KW"/>
</dbReference>
<proteinExistence type="inferred from homology"/>
<dbReference type="InterPro" id="IPR003824">
    <property type="entry name" value="UppP"/>
</dbReference>
<dbReference type="AlphaFoldDB" id="A0A926ZY47"/>
<evidence type="ECO:0000256" key="1">
    <source>
        <dbReference type="ARBA" id="ARBA00004651"/>
    </source>
</evidence>
<sequence>METMLEASSICVLSSQLLAVAENTENLTPEWLQAFILGIVQGITEFLPISSTAHLLIVTKIFAWKELGDKDFVDAIQFGSVIAILLYFWSLISSIVKGAITALKDKDWEREEWKIFVGIAVGTMPALIFGFLLKDVLPESALIIAIMSVIMAILLGLAEKFGTRKRGFDSLQIRDGILVGLGQTLALIPGVSRSGSTLTTALFLGLERDTAAKFSFLLGFPTLTIATLYKSLKIFKLFEQQQLPDNIVLLLVIGIVSTFIFSYLSIAFLIRYLQTKNTFVFVWYRLAFGSAILLAIATGWQG</sequence>
<gene>
    <name evidence="17" type="primary">uppP</name>
    <name evidence="18" type="ORF">H6G06_01445</name>
</gene>
<keyword evidence="8 17" id="KW-0133">Cell shape</keyword>
<comment type="miscellaneous">
    <text evidence="17">Bacitracin is thought to be involved in the inhibition of peptidoglycan synthesis by sequestering undecaprenyl diphosphate, thereby reducing the pool of lipid carrier available.</text>
</comment>
<feature type="transmembrane region" description="Helical" evidence="17">
    <location>
        <begin position="282"/>
        <end position="300"/>
    </location>
</feature>
<evidence type="ECO:0000256" key="7">
    <source>
        <dbReference type="ARBA" id="ARBA00022801"/>
    </source>
</evidence>
<evidence type="ECO:0000256" key="12">
    <source>
        <dbReference type="ARBA" id="ARBA00023251"/>
    </source>
</evidence>
<accession>A0A926ZY47</accession>
<keyword evidence="7 17" id="KW-0378">Hydrolase</keyword>
<dbReference type="EMBL" id="JACJQU010000001">
    <property type="protein sequence ID" value="MBD2292177.1"/>
    <property type="molecule type" value="Genomic_DNA"/>
</dbReference>
<dbReference type="PANTHER" id="PTHR30622">
    <property type="entry name" value="UNDECAPRENYL-DIPHOSPHATASE"/>
    <property type="match status" value="1"/>
</dbReference>
<feature type="transmembrane region" description="Helical" evidence="17">
    <location>
        <begin position="78"/>
        <end position="103"/>
    </location>
</feature>
<evidence type="ECO:0000256" key="11">
    <source>
        <dbReference type="ARBA" id="ARBA00023136"/>
    </source>
</evidence>
<dbReference type="NCBIfam" id="NF001394">
    <property type="entry name" value="PRK00281.2-5"/>
    <property type="match status" value="1"/>
</dbReference>
<dbReference type="GO" id="GO:0008360">
    <property type="term" value="P:regulation of cell shape"/>
    <property type="evidence" value="ECO:0007669"/>
    <property type="project" value="UniProtKB-KW"/>
</dbReference>
<comment type="similarity">
    <text evidence="2 17">Belongs to the UppP family.</text>
</comment>
<evidence type="ECO:0000256" key="16">
    <source>
        <dbReference type="ARBA" id="ARBA00047594"/>
    </source>
</evidence>
<evidence type="ECO:0000256" key="2">
    <source>
        <dbReference type="ARBA" id="ARBA00010621"/>
    </source>
</evidence>
<comment type="function">
    <text evidence="17">Catalyzes the dephosphorylation of undecaprenyl diphosphate (UPP). Confers resistance to bacitracin.</text>
</comment>